<dbReference type="PANTHER" id="PTHR12128">
    <property type="entry name" value="DIHYDRODIPICOLINATE SYNTHASE"/>
    <property type="match status" value="1"/>
</dbReference>
<feature type="active site" description="Proton donor/acceptor" evidence="12 14">
    <location>
        <position position="138"/>
    </location>
</feature>
<feature type="binding site" evidence="12 15">
    <location>
        <position position="209"/>
    </location>
    <ligand>
        <name>pyruvate</name>
        <dbReference type="ChEBI" id="CHEBI:15361"/>
    </ligand>
</feature>
<dbReference type="PROSITE" id="PS00666">
    <property type="entry name" value="DHDPS_2"/>
    <property type="match status" value="1"/>
</dbReference>
<keyword evidence="10 12" id="KW-0704">Schiff base</keyword>
<dbReference type="Pfam" id="PF00701">
    <property type="entry name" value="DHDPS"/>
    <property type="match status" value="1"/>
</dbReference>
<evidence type="ECO:0000256" key="15">
    <source>
        <dbReference type="PIRSR" id="PIRSR001365-2"/>
    </source>
</evidence>
<evidence type="ECO:0000256" key="7">
    <source>
        <dbReference type="ARBA" id="ARBA00022915"/>
    </source>
</evidence>
<evidence type="ECO:0000256" key="2">
    <source>
        <dbReference type="ARBA" id="ARBA00005120"/>
    </source>
</evidence>
<dbReference type="AlphaFoldDB" id="A0A844FW55"/>
<dbReference type="CDD" id="cd00950">
    <property type="entry name" value="DHDPS"/>
    <property type="match status" value="1"/>
</dbReference>
<keyword evidence="8 12" id="KW-0457">Lysine biosynthesis</keyword>
<dbReference type="PIRSF" id="PIRSF001365">
    <property type="entry name" value="DHDPS"/>
    <property type="match status" value="1"/>
</dbReference>
<keyword evidence="7 12" id="KW-0220">Diaminopimelate biosynthesis</keyword>
<keyword evidence="9 12" id="KW-0456">Lyase</keyword>
<sequence>MMALFEGSAVAMILPMHDDGSIDYEGFKKHVQRMIDGGQQAILVNGTTGEPATITWEDEQELTKIAVAMCKGTKTKVIAGGGSNNTAVAVEKAKFNAAVGADANLVVTPYYNKTSQRGLIDHYKTVAAAAPELPLIMYNVPGRTGMKIAVDTVVELAKVPNIVAMKDATDDIAYAMEVLTRTRDMDFDLYSGCDDNILPFIAAGGKGVISVLANLYPRETEMFAQLVLKGDLEKAREMALDFNDVSKYLFIDTNPIMPKAALKHMGYIESEALRKPLIPTTDENKQLLFDAMKTFESKGW</sequence>
<evidence type="ECO:0000256" key="13">
    <source>
        <dbReference type="PIRNR" id="PIRNR001365"/>
    </source>
</evidence>
<dbReference type="GO" id="GO:0005829">
    <property type="term" value="C:cytosol"/>
    <property type="evidence" value="ECO:0007669"/>
    <property type="project" value="TreeGrafter"/>
</dbReference>
<dbReference type="PANTHER" id="PTHR12128:SF66">
    <property type="entry name" value="4-HYDROXY-2-OXOGLUTARATE ALDOLASE, MITOCHONDRIAL"/>
    <property type="match status" value="1"/>
</dbReference>
<keyword evidence="17" id="KW-1185">Reference proteome</keyword>
<dbReference type="EMBL" id="VUNM01000025">
    <property type="protein sequence ID" value="MST89806.1"/>
    <property type="molecule type" value="Genomic_DNA"/>
</dbReference>
<evidence type="ECO:0000313" key="17">
    <source>
        <dbReference type="Proteomes" id="UP000442619"/>
    </source>
</evidence>
<dbReference type="HAMAP" id="MF_00418">
    <property type="entry name" value="DapA"/>
    <property type="match status" value="1"/>
</dbReference>
<comment type="pathway">
    <text evidence="2 12">Amino-acid biosynthesis; L-lysine biosynthesis via DAP pathway; (S)-tetrahydrodipicolinate from L-aspartate: step 3/4.</text>
</comment>
<dbReference type="SUPFAM" id="SSF51569">
    <property type="entry name" value="Aldolase"/>
    <property type="match status" value="1"/>
</dbReference>
<dbReference type="InterPro" id="IPR002220">
    <property type="entry name" value="DapA-like"/>
</dbReference>
<evidence type="ECO:0000256" key="10">
    <source>
        <dbReference type="ARBA" id="ARBA00023270"/>
    </source>
</evidence>
<evidence type="ECO:0000256" key="8">
    <source>
        <dbReference type="ARBA" id="ARBA00023154"/>
    </source>
</evidence>
<dbReference type="InterPro" id="IPR020625">
    <property type="entry name" value="Schiff_base-form_aldolases_AS"/>
</dbReference>
<comment type="function">
    <text evidence="1 12">Catalyzes the condensation of (S)-aspartate-beta-semialdehyde [(S)-ASA] and pyruvate to 4-hydroxy-tetrahydrodipicolinate (HTPA).</text>
</comment>
<comment type="catalytic activity">
    <reaction evidence="11 12">
        <text>L-aspartate 4-semialdehyde + pyruvate = (2S,4S)-4-hydroxy-2,3,4,5-tetrahydrodipicolinate + H2O + H(+)</text>
        <dbReference type="Rhea" id="RHEA:34171"/>
        <dbReference type="ChEBI" id="CHEBI:15361"/>
        <dbReference type="ChEBI" id="CHEBI:15377"/>
        <dbReference type="ChEBI" id="CHEBI:15378"/>
        <dbReference type="ChEBI" id="CHEBI:67139"/>
        <dbReference type="ChEBI" id="CHEBI:537519"/>
        <dbReference type="EC" id="4.3.3.7"/>
    </reaction>
</comment>
<dbReference type="Proteomes" id="UP000442619">
    <property type="component" value="Unassembled WGS sequence"/>
</dbReference>
<evidence type="ECO:0000256" key="14">
    <source>
        <dbReference type="PIRSR" id="PIRSR001365-1"/>
    </source>
</evidence>
<evidence type="ECO:0000256" key="4">
    <source>
        <dbReference type="ARBA" id="ARBA00012086"/>
    </source>
</evidence>
<comment type="similarity">
    <text evidence="3 12 13">Belongs to the DapA family.</text>
</comment>
<evidence type="ECO:0000313" key="16">
    <source>
        <dbReference type="EMBL" id="MST89806.1"/>
    </source>
</evidence>
<evidence type="ECO:0000256" key="12">
    <source>
        <dbReference type="HAMAP-Rule" id="MF_00418"/>
    </source>
</evidence>
<evidence type="ECO:0000256" key="6">
    <source>
        <dbReference type="ARBA" id="ARBA00022605"/>
    </source>
</evidence>
<feature type="site" description="Part of a proton relay during catalysis" evidence="12">
    <location>
        <position position="47"/>
    </location>
</feature>
<comment type="subcellular location">
    <subcellularLocation>
        <location evidence="12">Cytoplasm</location>
    </subcellularLocation>
</comment>
<dbReference type="InterPro" id="IPR013785">
    <property type="entry name" value="Aldolase_TIM"/>
</dbReference>
<dbReference type="PRINTS" id="PR00146">
    <property type="entry name" value="DHPICSNTHASE"/>
</dbReference>
<protein>
    <recommendedName>
        <fullName evidence="4 12">4-hydroxy-tetrahydrodipicolinate synthase</fullName>
        <shortName evidence="12">HTPA synthase</shortName>
        <ecNumber evidence="4 12">4.3.3.7</ecNumber>
    </recommendedName>
</protein>
<dbReference type="GO" id="GO:0019877">
    <property type="term" value="P:diaminopimelate biosynthetic process"/>
    <property type="evidence" value="ECO:0007669"/>
    <property type="project" value="UniProtKB-UniRule"/>
</dbReference>
<accession>A0A844FW55</accession>
<comment type="subunit">
    <text evidence="12">Homotetramer; dimer of dimers.</text>
</comment>
<keyword evidence="5 12" id="KW-0963">Cytoplasm</keyword>
<evidence type="ECO:0000256" key="9">
    <source>
        <dbReference type="ARBA" id="ARBA00023239"/>
    </source>
</evidence>
<organism evidence="16 17">
    <name type="scientific">Sharpea porci</name>
    <dbReference type="NCBI Taxonomy" id="2652286"/>
    <lineage>
        <taxon>Bacteria</taxon>
        <taxon>Bacillati</taxon>
        <taxon>Bacillota</taxon>
        <taxon>Erysipelotrichia</taxon>
        <taxon>Erysipelotrichales</taxon>
        <taxon>Coprobacillaceae</taxon>
        <taxon>Sharpea</taxon>
    </lineage>
</organism>
<evidence type="ECO:0000256" key="1">
    <source>
        <dbReference type="ARBA" id="ARBA00003294"/>
    </source>
</evidence>
<comment type="caution">
    <text evidence="16">The sequence shown here is derived from an EMBL/GenBank/DDBJ whole genome shotgun (WGS) entry which is preliminary data.</text>
</comment>
<evidence type="ECO:0000256" key="3">
    <source>
        <dbReference type="ARBA" id="ARBA00007592"/>
    </source>
</evidence>
<evidence type="ECO:0000256" key="5">
    <source>
        <dbReference type="ARBA" id="ARBA00022490"/>
    </source>
</evidence>
<dbReference type="EC" id="4.3.3.7" evidence="4 12"/>
<feature type="active site" description="Schiff-base intermediate with substrate" evidence="12 14">
    <location>
        <position position="166"/>
    </location>
</feature>
<dbReference type="Gene3D" id="3.20.20.70">
    <property type="entry name" value="Aldolase class I"/>
    <property type="match status" value="1"/>
</dbReference>
<dbReference type="GO" id="GO:0008840">
    <property type="term" value="F:4-hydroxy-tetrahydrodipicolinate synthase activity"/>
    <property type="evidence" value="ECO:0007669"/>
    <property type="project" value="UniProtKB-UniRule"/>
</dbReference>
<proteinExistence type="inferred from homology"/>
<dbReference type="GO" id="GO:0009089">
    <property type="term" value="P:lysine biosynthetic process via diaminopimelate"/>
    <property type="evidence" value="ECO:0007669"/>
    <property type="project" value="UniProtKB-UniRule"/>
</dbReference>
<dbReference type="UniPathway" id="UPA00034">
    <property type="reaction ID" value="UER00017"/>
</dbReference>
<gene>
    <name evidence="12" type="primary">dapA</name>
    <name evidence="16" type="ORF">FYJ79_09510</name>
</gene>
<reference evidence="16 17" key="1">
    <citation type="submission" date="2019-08" db="EMBL/GenBank/DDBJ databases">
        <title>In-depth cultivation of the pig gut microbiome towards novel bacterial diversity and tailored functional studies.</title>
        <authorList>
            <person name="Wylensek D."/>
            <person name="Hitch T.C.A."/>
            <person name="Clavel T."/>
        </authorList>
    </citation>
    <scope>NUCLEOTIDE SEQUENCE [LARGE SCALE GENOMIC DNA]</scope>
    <source>
        <strain evidence="16 17">CA-Schmier-601-WT-3</strain>
    </source>
</reference>
<feature type="binding site" evidence="12 15">
    <location>
        <position position="48"/>
    </location>
    <ligand>
        <name>pyruvate</name>
        <dbReference type="ChEBI" id="CHEBI:15361"/>
    </ligand>
</feature>
<name>A0A844FW55_9FIRM</name>
<dbReference type="NCBIfam" id="TIGR00674">
    <property type="entry name" value="dapA"/>
    <property type="match status" value="1"/>
</dbReference>
<feature type="site" description="Part of a proton relay during catalysis" evidence="12">
    <location>
        <position position="111"/>
    </location>
</feature>
<dbReference type="InterPro" id="IPR005263">
    <property type="entry name" value="DapA"/>
</dbReference>
<comment type="caution">
    <text evidence="12">Was originally thought to be a dihydrodipicolinate synthase (DHDPS), catalyzing the condensation of (S)-aspartate-beta-semialdehyde [(S)-ASA] and pyruvate to dihydrodipicolinate (DHDP). However, it was shown in E.coli that the product of the enzymatic reaction is not dihydrodipicolinate but in fact (4S)-4-hydroxy-2,3,4,5-tetrahydro-(2S)-dipicolinic acid (HTPA), and that the consecutive dehydration reaction leading to DHDP is not spontaneous but catalyzed by DapB.</text>
</comment>
<evidence type="ECO:0000256" key="11">
    <source>
        <dbReference type="ARBA" id="ARBA00047836"/>
    </source>
</evidence>
<dbReference type="SMART" id="SM01130">
    <property type="entry name" value="DHDPS"/>
    <property type="match status" value="1"/>
</dbReference>
<keyword evidence="6 12" id="KW-0028">Amino-acid biosynthesis</keyword>